<organism evidence="1 2">
    <name type="scientific">Clostridium bovifaecis</name>
    <dbReference type="NCBI Taxonomy" id="2184719"/>
    <lineage>
        <taxon>Bacteria</taxon>
        <taxon>Bacillati</taxon>
        <taxon>Bacillota</taxon>
        <taxon>Clostridia</taxon>
        <taxon>Eubacteriales</taxon>
        <taxon>Clostridiaceae</taxon>
        <taxon>Clostridium</taxon>
    </lineage>
</organism>
<protein>
    <submittedName>
        <fullName evidence="1">Uncharacterized protein</fullName>
    </submittedName>
</protein>
<dbReference type="Proteomes" id="UP000422764">
    <property type="component" value="Chromosome"/>
</dbReference>
<evidence type="ECO:0000313" key="1">
    <source>
        <dbReference type="EMBL" id="QGU94073.1"/>
    </source>
</evidence>
<accession>A0A6I6ENQ1</accession>
<sequence>MKKSCLELAHTEIHFENVQELFEYYKDMIDFELFWCKDYLRLSSKGTFTKNMRQNE</sequence>
<proteinExistence type="predicted"/>
<dbReference type="AlphaFoldDB" id="A0A6I6ENQ1"/>
<gene>
    <name evidence="1" type="ORF">GOM49_02010</name>
</gene>
<evidence type="ECO:0000313" key="2">
    <source>
        <dbReference type="Proteomes" id="UP000422764"/>
    </source>
</evidence>
<keyword evidence="2" id="KW-1185">Reference proteome</keyword>
<name>A0A6I6ENQ1_9CLOT</name>
<dbReference type="EMBL" id="CP046522">
    <property type="protein sequence ID" value="QGU94073.1"/>
    <property type="molecule type" value="Genomic_DNA"/>
</dbReference>
<reference evidence="1 2" key="1">
    <citation type="submission" date="2019-12" db="EMBL/GenBank/DDBJ databases">
        <title>Genome sequenceing of Clostridium bovifaecis.</title>
        <authorList>
            <person name="Yao Y."/>
        </authorList>
    </citation>
    <scope>NUCLEOTIDE SEQUENCE [LARGE SCALE GENOMIC DNA]</scope>
    <source>
        <strain evidence="1 2">BXX</strain>
    </source>
</reference>